<dbReference type="EMBL" id="AKFS01000280">
    <property type="protein sequence ID" value="EJF37336.1"/>
    <property type="molecule type" value="Genomic_DNA"/>
</dbReference>
<feature type="compositionally biased region" description="Basic residues" evidence="1">
    <location>
        <begin position="25"/>
        <end position="36"/>
    </location>
</feature>
<organism evidence="2 3">
    <name type="scientific">Schaalia georgiae F0490</name>
    <dbReference type="NCBI Taxonomy" id="1125717"/>
    <lineage>
        <taxon>Bacteria</taxon>
        <taxon>Bacillati</taxon>
        <taxon>Actinomycetota</taxon>
        <taxon>Actinomycetes</taxon>
        <taxon>Actinomycetales</taxon>
        <taxon>Actinomycetaceae</taxon>
        <taxon>Schaalia</taxon>
    </lineage>
</organism>
<reference evidence="2 3" key="1">
    <citation type="submission" date="2012-05" db="EMBL/GenBank/DDBJ databases">
        <authorList>
            <person name="Harkins D.M."/>
            <person name="Madupu R."/>
            <person name="Durkin A.S."/>
            <person name="Torralba M."/>
            <person name="Methe B."/>
            <person name="Sutton G.G."/>
            <person name="Nelson K.E."/>
        </authorList>
    </citation>
    <scope>NUCLEOTIDE SEQUENCE [LARGE SCALE GENOMIC DNA]</scope>
    <source>
        <strain evidence="2 3">F0490</strain>
    </source>
</reference>
<name>J0WLE7_9ACTO</name>
<proteinExistence type="predicted"/>
<feature type="region of interest" description="Disordered" evidence="1">
    <location>
        <begin position="1"/>
        <end position="36"/>
    </location>
</feature>
<accession>J0WLE7</accession>
<keyword evidence="3" id="KW-1185">Reference proteome</keyword>
<evidence type="ECO:0000313" key="2">
    <source>
        <dbReference type="EMBL" id="EJF37336.1"/>
    </source>
</evidence>
<protein>
    <submittedName>
        <fullName evidence="2">Uncharacterized protein</fullName>
    </submittedName>
</protein>
<dbReference type="AlphaFoldDB" id="J0WLE7"/>
<dbReference type="Proteomes" id="UP000004578">
    <property type="component" value="Unassembled WGS sequence"/>
</dbReference>
<gene>
    <name evidence="2" type="ORF">HMPREF1317_1142</name>
</gene>
<evidence type="ECO:0000313" key="3">
    <source>
        <dbReference type="Proteomes" id="UP000004578"/>
    </source>
</evidence>
<sequence>MITAGFGTDRLPAARRRPGAPGRTRTPRTRRGHCPRRGFACQIPVKEDQEAARRRRGGEGGREYSFAPASCTKRTVVDRAFASYQAMEGAQWPPATDELALVRTTGLLIHTILTWRTYETCPRGRVFEMFPAR</sequence>
<evidence type="ECO:0000256" key="1">
    <source>
        <dbReference type="SAM" id="MobiDB-lite"/>
    </source>
</evidence>
<comment type="caution">
    <text evidence="2">The sequence shown here is derived from an EMBL/GenBank/DDBJ whole genome shotgun (WGS) entry which is preliminary data.</text>
</comment>